<keyword evidence="1" id="KW-0732">Signal</keyword>
<reference evidence="2" key="2">
    <citation type="submission" date="2008-12" db="EMBL/GenBank/DDBJ databases">
        <title>Improved gene annotation of the rice (Oryza sativa) genomes.</title>
        <authorList>
            <person name="Wang J."/>
            <person name="Li R."/>
            <person name="Fan W."/>
            <person name="Huang Q."/>
            <person name="Zhang J."/>
            <person name="Zhou Y."/>
            <person name="Hu Y."/>
            <person name="Zi S."/>
            <person name="Li J."/>
            <person name="Ni P."/>
            <person name="Zheng H."/>
            <person name="Zhang Y."/>
            <person name="Zhao M."/>
            <person name="Hao Q."/>
            <person name="McDermott J."/>
            <person name="Samudrala R."/>
            <person name="Kristiansen K."/>
            <person name="Wong G.K.-S."/>
        </authorList>
    </citation>
    <scope>NUCLEOTIDE SEQUENCE</scope>
</reference>
<reference evidence="2" key="1">
    <citation type="journal article" date="2005" name="PLoS Biol.">
        <title>The genomes of Oryza sativa: a history of duplications.</title>
        <authorList>
            <person name="Yu J."/>
            <person name="Wang J."/>
            <person name="Lin W."/>
            <person name="Li S."/>
            <person name="Li H."/>
            <person name="Zhou J."/>
            <person name="Ni P."/>
            <person name="Dong W."/>
            <person name="Hu S."/>
            <person name="Zeng C."/>
            <person name="Zhang J."/>
            <person name="Zhang Y."/>
            <person name="Li R."/>
            <person name="Xu Z."/>
            <person name="Li S."/>
            <person name="Li X."/>
            <person name="Zheng H."/>
            <person name="Cong L."/>
            <person name="Lin L."/>
            <person name="Yin J."/>
            <person name="Geng J."/>
            <person name="Li G."/>
            <person name="Shi J."/>
            <person name="Liu J."/>
            <person name="Lv H."/>
            <person name="Li J."/>
            <person name="Wang J."/>
            <person name="Deng Y."/>
            <person name="Ran L."/>
            <person name="Shi X."/>
            <person name="Wang X."/>
            <person name="Wu Q."/>
            <person name="Li C."/>
            <person name="Ren X."/>
            <person name="Wang J."/>
            <person name="Wang X."/>
            <person name="Li D."/>
            <person name="Liu D."/>
            <person name="Zhang X."/>
            <person name="Ji Z."/>
            <person name="Zhao W."/>
            <person name="Sun Y."/>
            <person name="Zhang Z."/>
            <person name="Bao J."/>
            <person name="Han Y."/>
            <person name="Dong L."/>
            <person name="Ji J."/>
            <person name="Chen P."/>
            <person name="Wu S."/>
            <person name="Liu J."/>
            <person name="Xiao Y."/>
            <person name="Bu D."/>
            <person name="Tan J."/>
            <person name="Yang L."/>
            <person name="Ye C."/>
            <person name="Zhang J."/>
            <person name="Xu J."/>
            <person name="Zhou Y."/>
            <person name="Yu Y."/>
            <person name="Zhang B."/>
            <person name="Zhuang S."/>
            <person name="Wei H."/>
            <person name="Liu B."/>
            <person name="Lei M."/>
            <person name="Yu H."/>
            <person name="Li Y."/>
            <person name="Xu H."/>
            <person name="Wei S."/>
            <person name="He X."/>
            <person name="Fang L."/>
            <person name="Zhang Z."/>
            <person name="Zhang Y."/>
            <person name="Huang X."/>
            <person name="Su Z."/>
            <person name="Tong W."/>
            <person name="Li J."/>
            <person name="Tong Z."/>
            <person name="Li S."/>
            <person name="Ye J."/>
            <person name="Wang L."/>
            <person name="Fang L."/>
            <person name="Lei T."/>
            <person name="Chen C."/>
            <person name="Chen H."/>
            <person name="Xu Z."/>
            <person name="Li H."/>
            <person name="Huang H."/>
            <person name="Zhang F."/>
            <person name="Xu H."/>
            <person name="Li N."/>
            <person name="Zhao C."/>
            <person name="Li S."/>
            <person name="Dong L."/>
            <person name="Huang Y."/>
            <person name="Li L."/>
            <person name="Xi Y."/>
            <person name="Qi Q."/>
            <person name="Li W."/>
            <person name="Zhang B."/>
            <person name="Hu W."/>
            <person name="Zhang Y."/>
            <person name="Tian X."/>
            <person name="Jiao Y."/>
            <person name="Liang X."/>
            <person name="Jin J."/>
            <person name="Gao L."/>
            <person name="Zheng W."/>
            <person name="Hao B."/>
            <person name="Liu S."/>
            <person name="Wang W."/>
            <person name="Yuan L."/>
            <person name="Cao M."/>
            <person name="McDermott J."/>
            <person name="Samudrala R."/>
            <person name="Wang J."/>
            <person name="Wong G.K."/>
            <person name="Yang H."/>
        </authorList>
    </citation>
    <scope>NUCLEOTIDE SEQUENCE [LARGE SCALE GENOMIC DNA]</scope>
</reference>
<dbReference type="AlphaFoldDB" id="A2ZT13"/>
<proteinExistence type="predicted"/>
<dbReference type="EMBL" id="CM000138">
    <property type="protein sequence ID" value="EAZ11860.1"/>
    <property type="molecule type" value="Genomic_DNA"/>
</dbReference>
<evidence type="ECO:0000256" key="1">
    <source>
        <dbReference type="SAM" id="SignalP"/>
    </source>
</evidence>
<feature type="signal peptide" evidence="1">
    <location>
        <begin position="1"/>
        <end position="19"/>
    </location>
</feature>
<protein>
    <submittedName>
        <fullName evidence="2">Uncharacterized protein</fullName>
    </submittedName>
</protein>
<organism evidence="2">
    <name type="scientific">Oryza sativa subsp. japonica</name>
    <name type="common">Rice</name>
    <dbReference type="NCBI Taxonomy" id="39947"/>
    <lineage>
        <taxon>Eukaryota</taxon>
        <taxon>Viridiplantae</taxon>
        <taxon>Streptophyta</taxon>
        <taxon>Embryophyta</taxon>
        <taxon>Tracheophyta</taxon>
        <taxon>Spermatophyta</taxon>
        <taxon>Magnoliopsida</taxon>
        <taxon>Liliopsida</taxon>
        <taxon>Poales</taxon>
        <taxon>Poaceae</taxon>
        <taxon>BOP clade</taxon>
        <taxon>Oryzoideae</taxon>
        <taxon>Oryzeae</taxon>
        <taxon>Oryzinae</taxon>
        <taxon>Oryza</taxon>
        <taxon>Oryza sativa</taxon>
    </lineage>
</organism>
<feature type="chain" id="PRO_5002651081" evidence="1">
    <location>
        <begin position="20"/>
        <end position="67"/>
    </location>
</feature>
<name>A2ZT13_ORYSJ</name>
<dbReference type="Proteomes" id="UP000007752">
    <property type="component" value="Chromosome 1"/>
</dbReference>
<accession>A2ZT13</accession>
<gene>
    <name evidence="2" type="ORF">OsJ_01734</name>
</gene>
<evidence type="ECO:0000313" key="2">
    <source>
        <dbReference type="EMBL" id="EAZ11860.1"/>
    </source>
</evidence>
<sequence>MARAATVAAVAAACVLALAAGAGQAPASWERERELGIGGINNPRMNGTKYRLYLGLDPYEHRILSFD</sequence>